<name>A0A8H5KNE8_9HYPO</name>
<keyword evidence="3 5" id="KW-1133">Transmembrane helix</keyword>
<dbReference type="EMBL" id="JAAOAS010000384">
    <property type="protein sequence ID" value="KAF5577485.1"/>
    <property type="molecule type" value="Genomic_DNA"/>
</dbReference>
<dbReference type="Proteomes" id="UP000546213">
    <property type="component" value="Unassembled WGS sequence"/>
</dbReference>
<dbReference type="InterPro" id="IPR025423">
    <property type="entry name" value="TMEM205-like"/>
</dbReference>
<feature type="domain" description="TMEM205-like" evidence="6">
    <location>
        <begin position="14"/>
        <end position="112"/>
    </location>
</feature>
<dbReference type="OrthoDB" id="1641132at2759"/>
<comment type="caution">
    <text evidence="7">The sequence shown here is derived from an EMBL/GenBank/DDBJ whole genome shotgun (WGS) entry which is preliminary data.</text>
</comment>
<evidence type="ECO:0000313" key="7">
    <source>
        <dbReference type="EMBL" id="KAF5577485.1"/>
    </source>
</evidence>
<evidence type="ECO:0000313" key="8">
    <source>
        <dbReference type="Proteomes" id="UP000546213"/>
    </source>
</evidence>
<keyword evidence="8" id="KW-1185">Reference proteome</keyword>
<evidence type="ECO:0000256" key="3">
    <source>
        <dbReference type="ARBA" id="ARBA00022989"/>
    </source>
</evidence>
<keyword evidence="4 5" id="KW-0472">Membrane</keyword>
<dbReference type="PANTHER" id="PTHR23241">
    <property type="entry name" value="LATE EMBRYOGENESIS ABUNDANT PLANTS LEA-RELATED"/>
    <property type="match status" value="1"/>
</dbReference>
<evidence type="ECO:0000259" key="6">
    <source>
        <dbReference type="Pfam" id="PF13664"/>
    </source>
</evidence>
<evidence type="ECO:0000256" key="4">
    <source>
        <dbReference type="ARBA" id="ARBA00023136"/>
    </source>
</evidence>
<dbReference type="GO" id="GO:0016020">
    <property type="term" value="C:membrane"/>
    <property type="evidence" value="ECO:0007669"/>
    <property type="project" value="UniProtKB-SubCell"/>
</dbReference>
<accession>A0A8H5KNE8</accession>
<dbReference type="InterPro" id="IPR053009">
    <property type="entry name" value="Xanthocillin_Biosynth-Assoc"/>
</dbReference>
<keyword evidence="2 5" id="KW-0812">Transmembrane</keyword>
<dbReference type="PANTHER" id="PTHR23241:SF102">
    <property type="entry name" value="LD23009P"/>
    <property type="match status" value="1"/>
</dbReference>
<reference evidence="7 8" key="1">
    <citation type="submission" date="2020-05" db="EMBL/GenBank/DDBJ databases">
        <title>Identification and distribution of gene clusters putatively required for synthesis of sphingolipid metabolism inhibitors in phylogenetically diverse species of the filamentous fungus Fusarium.</title>
        <authorList>
            <person name="Kim H.-S."/>
            <person name="Busman M."/>
            <person name="Brown D.W."/>
            <person name="Divon H."/>
            <person name="Uhlig S."/>
            <person name="Proctor R.H."/>
        </authorList>
    </citation>
    <scope>NUCLEOTIDE SEQUENCE [LARGE SCALE GENOMIC DNA]</scope>
    <source>
        <strain evidence="7 8">NRRL 36939</strain>
    </source>
</reference>
<dbReference type="AlphaFoldDB" id="A0A8H5KNE8"/>
<evidence type="ECO:0000256" key="5">
    <source>
        <dbReference type="SAM" id="Phobius"/>
    </source>
</evidence>
<feature type="transmembrane region" description="Helical" evidence="5">
    <location>
        <begin position="152"/>
        <end position="175"/>
    </location>
</feature>
<protein>
    <recommendedName>
        <fullName evidence="6">TMEM205-like domain-containing protein</fullName>
    </recommendedName>
</protein>
<proteinExistence type="predicted"/>
<evidence type="ECO:0000256" key="2">
    <source>
        <dbReference type="ARBA" id="ARBA00022692"/>
    </source>
</evidence>
<evidence type="ECO:0000256" key="1">
    <source>
        <dbReference type="ARBA" id="ARBA00004370"/>
    </source>
</evidence>
<feature type="transmembrane region" description="Helical" evidence="5">
    <location>
        <begin position="12"/>
        <end position="30"/>
    </location>
</feature>
<comment type="subcellular location">
    <subcellularLocation>
        <location evidence="1">Membrane</location>
    </subcellularLocation>
</comment>
<organism evidence="7 8">
    <name type="scientific">Fusarium pseudocircinatum</name>
    <dbReference type="NCBI Taxonomy" id="56676"/>
    <lineage>
        <taxon>Eukaryota</taxon>
        <taxon>Fungi</taxon>
        <taxon>Dikarya</taxon>
        <taxon>Ascomycota</taxon>
        <taxon>Pezizomycotina</taxon>
        <taxon>Sordariomycetes</taxon>
        <taxon>Hypocreomycetidae</taxon>
        <taxon>Hypocreales</taxon>
        <taxon>Nectriaceae</taxon>
        <taxon>Fusarium</taxon>
        <taxon>Fusarium fujikuroi species complex</taxon>
    </lineage>
</organism>
<feature type="transmembrane region" description="Helical" evidence="5">
    <location>
        <begin position="84"/>
        <end position="102"/>
    </location>
</feature>
<dbReference type="Pfam" id="PF13664">
    <property type="entry name" value="DUF4149"/>
    <property type="match status" value="1"/>
</dbReference>
<sequence>MGIVTTLLSPVHLLSFSTLLGSQLYQTFIVTKVTFKHLPRTPYINLQKNLFPIFFQGQALLLLLTAITLPPYGALSLIEQKSDWIPFAISGFVSGLNLMVFGPRTRQLMLDRVEQGKSLRCFYGIKADEIGTLEGKTVEGPSSTMGVIKKRFTISHAMCIHLNLIGLGAHLWYTWRLASRLDFSL</sequence>
<feature type="transmembrane region" description="Helical" evidence="5">
    <location>
        <begin position="50"/>
        <end position="72"/>
    </location>
</feature>
<gene>
    <name evidence="7" type="ORF">FPCIR_12099</name>
</gene>